<name>A0AA37TLC0_9GAMM</name>
<reference evidence="2 3" key="1">
    <citation type="journal article" date="2014" name="Int. J. Syst. Evol. Microbiol.">
        <title>Complete genome sequence of Corynebacterium casei LMG S-19264T (=DSM 44701T), isolated from a smear-ripened cheese.</title>
        <authorList>
            <consortium name="US DOE Joint Genome Institute (JGI-PGF)"/>
            <person name="Walter F."/>
            <person name="Albersmeier A."/>
            <person name="Kalinowski J."/>
            <person name="Ruckert C."/>
        </authorList>
    </citation>
    <scope>NUCLEOTIDE SEQUENCE [LARGE SCALE GENOMIC DNA]</scope>
    <source>
        <strain evidence="2 3">NBRC 112785</strain>
    </source>
</reference>
<evidence type="ECO:0000256" key="1">
    <source>
        <dbReference type="SAM" id="Phobius"/>
    </source>
</evidence>
<dbReference type="EMBL" id="BSPO01000003">
    <property type="protein sequence ID" value="GLS83692.1"/>
    <property type="molecule type" value="Genomic_DNA"/>
</dbReference>
<dbReference type="Proteomes" id="UP001157439">
    <property type="component" value="Unassembled WGS sequence"/>
</dbReference>
<proteinExistence type="predicted"/>
<gene>
    <name evidence="2" type="ORF">GCM10007894_16690</name>
</gene>
<evidence type="ECO:0000313" key="2">
    <source>
        <dbReference type="EMBL" id="GLS83692.1"/>
    </source>
</evidence>
<evidence type="ECO:0000313" key="3">
    <source>
        <dbReference type="Proteomes" id="UP001157439"/>
    </source>
</evidence>
<feature type="transmembrane region" description="Helical" evidence="1">
    <location>
        <begin position="243"/>
        <end position="265"/>
    </location>
</feature>
<feature type="transmembrane region" description="Helical" evidence="1">
    <location>
        <begin position="142"/>
        <end position="161"/>
    </location>
</feature>
<protein>
    <submittedName>
        <fullName evidence="2">Uncharacterized protein</fullName>
    </submittedName>
</protein>
<keyword evidence="1" id="KW-0472">Membrane</keyword>
<keyword evidence="1" id="KW-1133">Transmembrane helix</keyword>
<sequence length="280" mass="30322">MARERIITQVLLTLALIATIAVAQLRSFDSAAKDYTDEALVNAGATYAAARILNAGISSLQSVELSVGVASFSPGEMLDPLNDLIERFSWITMMALASLGIQKLGLVIISSNLFNVLLFAAAGFCLTSLWWAKAARYRRQAIGTFALLTIFRFSLAAMALLNSSVEHYFLTDIKQQASIGIEQAASTQKSSTQLQSNNAVTNNNASVLESVQSAWQAAKSSVNGPNQKIQQAVDNIDQAMNSILDMITLFILQTILLPLLFLYGLKRLAEGVIGWVIKES</sequence>
<comment type="caution">
    <text evidence="2">The sequence shown here is derived from an EMBL/GenBank/DDBJ whole genome shotgun (WGS) entry which is preliminary data.</text>
</comment>
<organism evidence="2 3">
    <name type="scientific">Paraferrimonas haliotis</name>
    <dbReference type="NCBI Taxonomy" id="2013866"/>
    <lineage>
        <taxon>Bacteria</taxon>
        <taxon>Pseudomonadati</taxon>
        <taxon>Pseudomonadota</taxon>
        <taxon>Gammaproteobacteria</taxon>
        <taxon>Alteromonadales</taxon>
        <taxon>Ferrimonadaceae</taxon>
        <taxon>Paraferrimonas</taxon>
    </lineage>
</organism>
<feature type="transmembrane region" description="Helical" evidence="1">
    <location>
        <begin position="104"/>
        <end position="130"/>
    </location>
</feature>
<dbReference type="AlphaFoldDB" id="A0AA37TLC0"/>
<dbReference type="RefSeq" id="WP_095498724.1">
    <property type="nucleotide sequence ID" value="NZ_BSPO01000003.1"/>
</dbReference>
<accession>A0AA37TLC0</accession>
<keyword evidence="3" id="KW-1185">Reference proteome</keyword>
<keyword evidence="1" id="KW-0812">Transmembrane</keyword>